<proteinExistence type="predicted"/>
<sequence>MSIKCGACGSNILTIDYMECCTCKELYDLQCLNLTPENFLGLSQEFKNKWVCPSCVCSIPKGDNTSTPVRCSTTNSYNACATTENITFSRGNRLKTKNDISPAGDCNISTLLKEIRCLRKEVLDLKDQNLSIMQLHQDVKDLKAELSAMSMNITSKLTEYNKKLEANDLEMSHLKASLTEVQQKLAVQEQNNIINDIEIVGIPENDNENLQHITITTMRKFGVEISDTDLDHVFRAGYRRLDASSTAAKNKISRPIVVKLLRRRKRMELLKAAKARRNTTTENIVDGPPKTIYINERLTYSNRQLFRQARSRAQCCGFQYCWIRDGSIFIRKANGAPAIHIRCFEDLDLRMETSGMQVQYTESKLK</sequence>
<evidence type="ECO:0000256" key="1">
    <source>
        <dbReference type="SAM" id="Coils"/>
    </source>
</evidence>
<dbReference type="InterPro" id="IPR013083">
    <property type="entry name" value="Znf_RING/FYVE/PHD"/>
</dbReference>
<evidence type="ECO:0000313" key="3">
    <source>
        <dbReference type="Proteomes" id="UP001652740"/>
    </source>
</evidence>
<organism evidence="3 4">
    <name type="scientific">Galleria mellonella</name>
    <name type="common">Greater wax moth</name>
    <dbReference type="NCBI Taxonomy" id="7137"/>
    <lineage>
        <taxon>Eukaryota</taxon>
        <taxon>Metazoa</taxon>
        <taxon>Ecdysozoa</taxon>
        <taxon>Arthropoda</taxon>
        <taxon>Hexapoda</taxon>
        <taxon>Insecta</taxon>
        <taxon>Pterygota</taxon>
        <taxon>Neoptera</taxon>
        <taxon>Endopterygota</taxon>
        <taxon>Lepidoptera</taxon>
        <taxon>Glossata</taxon>
        <taxon>Ditrysia</taxon>
        <taxon>Pyraloidea</taxon>
        <taxon>Pyralidae</taxon>
        <taxon>Galleriinae</taxon>
        <taxon>Galleria</taxon>
    </lineage>
</organism>
<feature type="coiled-coil region" evidence="1">
    <location>
        <begin position="108"/>
        <end position="191"/>
    </location>
</feature>
<dbReference type="Gene3D" id="3.30.40.10">
    <property type="entry name" value="Zinc/RING finger domain, C3HC4 (zinc finger)"/>
    <property type="match status" value="1"/>
</dbReference>
<gene>
    <name evidence="4" type="primary">LOC128200391</name>
</gene>
<reference evidence="4" key="1">
    <citation type="submission" date="2025-08" db="UniProtKB">
        <authorList>
            <consortium name="RefSeq"/>
        </authorList>
    </citation>
    <scope>IDENTIFICATION</scope>
    <source>
        <tissue evidence="4">Whole larvae</tissue>
    </source>
</reference>
<accession>A0ABM3ME32</accession>
<keyword evidence="3" id="KW-1185">Reference proteome</keyword>
<feature type="domain" description="FP protein C-terminal" evidence="2">
    <location>
        <begin position="299"/>
        <end position="348"/>
    </location>
</feature>
<dbReference type="RefSeq" id="XP_052749673.1">
    <property type="nucleotide sequence ID" value="XM_052893713.1"/>
</dbReference>
<dbReference type="GeneID" id="128200391"/>
<dbReference type="Pfam" id="PF25298">
    <property type="entry name" value="Baculo_FP_2nd"/>
    <property type="match status" value="1"/>
</dbReference>
<name>A0ABM3ME32_GALME</name>
<keyword evidence="1" id="KW-0175">Coiled coil</keyword>
<dbReference type="InterPro" id="IPR057251">
    <property type="entry name" value="FP_C"/>
</dbReference>
<protein>
    <submittedName>
        <fullName evidence="4">Uncharacterized protein LOC128200391</fullName>
    </submittedName>
</protein>
<evidence type="ECO:0000313" key="4">
    <source>
        <dbReference type="RefSeq" id="XP_052749673.1"/>
    </source>
</evidence>
<dbReference type="Proteomes" id="UP001652740">
    <property type="component" value="Unplaced"/>
</dbReference>
<evidence type="ECO:0000259" key="2">
    <source>
        <dbReference type="Pfam" id="PF25298"/>
    </source>
</evidence>
<dbReference type="Gene3D" id="3.30.70.1820">
    <property type="entry name" value="L1 transposable element, RRM domain"/>
    <property type="match status" value="1"/>
</dbReference>